<dbReference type="AlphaFoldDB" id="A0A0D5CH32"/>
<proteinExistence type="predicted"/>
<dbReference type="PATRIC" id="fig|33014.5.peg.1043"/>
<gene>
    <name evidence="1" type="ORF">VO01_05010</name>
</gene>
<dbReference type="KEGG" id="cmh:VO01_05010"/>
<dbReference type="Proteomes" id="UP000032604">
    <property type="component" value="Chromosome"/>
</dbReference>
<protein>
    <submittedName>
        <fullName evidence="1">Uncharacterized protein</fullName>
    </submittedName>
</protein>
<organism evidence="1 2">
    <name type="scientific">Clavibacter michiganensis subsp. insidiosus</name>
    <dbReference type="NCBI Taxonomy" id="33014"/>
    <lineage>
        <taxon>Bacteria</taxon>
        <taxon>Bacillati</taxon>
        <taxon>Actinomycetota</taxon>
        <taxon>Actinomycetes</taxon>
        <taxon>Micrococcales</taxon>
        <taxon>Microbacteriaceae</taxon>
        <taxon>Clavibacter</taxon>
    </lineage>
</organism>
<dbReference type="RefSeq" id="WP_045527289.1">
    <property type="nucleotide sequence ID" value="NZ_CP011043.1"/>
</dbReference>
<accession>A0A0D5CH32</accession>
<dbReference type="EMBL" id="CP011043">
    <property type="protein sequence ID" value="AJW78572.1"/>
    <property type="molecule type" value="Genomic_DNA"/>
</dbReference>
<sequence>MINFWRRRPRIISEPEPRLCHLRNPAVPPSDEWLPSGIAGRIRLPGYPHPWVVARRNTNDFWLRDDAYRLMLPEDEFRYGDGEDQWMVGTAESASEPWPEGSLIDVVTTVLDVEWDASAEAWEKARAWFVQASKRRWESFTPEERRSLERLVGRRDEKTSHGYFDVGPFDGPL</sequence>
<dbReference type="OrthoDB" id="9889995at2"/>
<dbReference type="HOGENOM" id="CLU_111482_0_0_11"/>
<evidence type="ECO:0000313" key="1">
    <source>
        <dbReference type="EMBL" id="AJW78572.1"/>
    </source>
</evidence>
<reference evidence="1 2" key="1">
    <citation type="journal article" date="2015" name="Genome Announc.">
        <title>Complete Genome Sequence of Clavibacter michiganensis subsp. insidiosus R1-1 Using PacBio Single-Molecule Real-Time Technology.</title>
        <authorList>
            <person name="Lu Y."/>
            <person name="Samac D.A."/>
            <person name="Glazebrook J."/>
            <person name="Ishimaru C.A."/>
        </authorList>
    </citation>
    <scope>NUCLEOTIDE SEQUENCE [LARGE SCALE GENOMIC DNA]</scope>
    <source>
        <strain evidence="1 2">R1-1</strain>
    </source>
</reference>
<evidence type="ECO:0000313" key="2">
    <source>
        <dbReference type="Proteomes" id="UP000032604"/>
    </source>
</evidence>
<name>A0A0D5CH32_9MICO</name>